<gene>
    <name evidence="1" type="ORF">FIBSPDRAFT_928864</name>
</gene>
<evidence type="ECO:0000313" key="2">
    <source>
        <dbReference type="Proteomes" id="UP000076532"/>
    </source>
</evidence>
<sequence length="235" mass="26404">MCKFEVELDSHMRYTAAGSLEKPHEDNCAGPCHRHFELVLRTTHPGDVRSFPIYAAREPRVLIFTAQRVTYLVTGSSTANISTSTVYRAYPGDLFLLIPALKSLVHHGYLEAEEKYLLFSVLPKECLRRKAANTRSKRYALFYYASPTDWHGTLTVKGGSHCRPLCPLRLLTLLDNQMPLGQPIPPQRSEGDDYGDYDYPDCAETAEEGNSVFLTVPIEATPSISGGKRARMRSY</sequence>
<name>A0A166PKD7_9AGAM</name>
<dbReference type="EMBL" id="KV417516">
    <property type="protein sequence ID" value="KZP26185.1"/>
    <property type="molecule type" value="Genomic_DNA"/>
</dbReference>
<organism evidence="1 2">
    <name type="scientific">Athelia psychrophila</name>
    <dbReference type="NCBI Taxonomy" id="1759441"/>
    <lineage>
        <taxon>Eukaryota</taxon>
        <taxon>Fungi</taxon>
        <taxon>Dikarya</taxon>
        <taxon>Basidiomycota</taxon>
        <taxon>Agaricomycotina</taxon>
        <taxon>Agaricomycetes</taxon>
        <taxon>Agaricomycetidae</taxon>
        <taxon>Atheliales</taxon>
        <taxon>Atheliaceae</taxon>
        <taxon>Athelia</taxon>
    </lineage>
</organism>
<keyword evidence="2" id="KW-1185">Reference proteome</keyword>
<dbReference type="Proteomes" id="UP000076532">
    <property type="component" value="Unassembled WGS sequence"/>
</dbReference>
<dbReference type="AlphaFoldDB" id="A0A166PKD7"/>
<protein>
    <submittedName>
        <fullName evidence="1">Uncharacterized protein</fullName>
    </submittedName>
</protein>
<evidence type="ECO:0000313" key="1">
    <source>
        <dbReference type="EMBL" id="KZP26185.1"/>
    </source>
</evidence>
<proteinExistence type="predicted"/>
<reference evidence="1 2" key="1">
    <citation type="journal article" date="2016" name="Mol. Biol. Evol.">
        <title>Comparative Genomics of Early-Diverging Mushroom-Forming Fungi Provides Insights into the Origins of Lignocellulose Decay Capabilities.</title>
        <authorList>
            <person name="Nagy L.G."/>
            <person name="Riley R."/>
            <person name="Tritt A."/>
            <person name="Adam C."/>
            <person name="Daum C."/>
            <person name="Floudas D."/>
            <person name="Sun H."/>
            <person name="Yadav J.S."/>
            <person name="Pangilinan J."/>
            <person name="Larsson K.H."/>
            <person name="Matsuura K."/>
            <person name="Barry K."/>
            <person name="Labutti K."/>
            <person name="Kuo R."/>
            <person name="Ohm R.A."/>
            <person name="Bhattacharya S.S."/>
            <person name="Shirouzu T."/>
            <person name="Yoshinaga Y."/>
            <person name="Martin F.M."/>
            <person name="Grigoriev I.V."/>
            <person name="Hibbett D.S."/>
        </authorList>
    </citation>
    <scope>NUCLEOTIDE SEQUENCE [LARGE SCALE GENOMIC DNA]</scope>
    <source>
        <strain evidence="1 2">CBS 109695</strain>
    </source>
</reference>
<accession>A0A166PKD7</accession>